<evidence type="ECO:0000256" key="2">
    <source>
        <dbReference type="ARBA" id="ARBA00023002"/>
    </source>
</evidence>
<dbReference type="EMBL" id="CP019236">
    <property type="protein sequence ID" value="APW39130.1"/>
    <property type="molecule type" value="Genomic_DNA"/>
</dbReference>
<dbReference type="InterPro" id="IPR003767">
    <property type="entry name" value="Malate/L-lactate_DH-like"/>
</dbReference>
<dbReference type="STRING" id="1842727.RD110_19515"/>
<dbReference type="PANTHER" id="PTHR11091:SF0">
    <property type="entry name" value="MALATE DEHYDROGENASE"/>
    <property type="match status" value="1"/>
</dbReference>
<dbReference type="InterPro" id="IPR043144">
    <property type="entry name" value="Mal/L-sulf/L-lact_DH-like_ah"/>
</dbReference>
<dbReference type="RefSeq" id="WP_076201260.1">
    <property type="nucleotide sequence ID" value="NZ_CP019236.1"/>
</dbReference>
<dbReference type="KEGG" id="rhy:RD110_19515"/>
<evidence type="ECO:0000256" key="1">
    <source>
        <dbReference type="ARBA" id="ARBA00006056"/>
    </source>
</evidence>
<accession>A0A1P8JZE9</accession>
<reference evidence="3 4" key="1">
    <citation type="submission" date="2017-01" db="EMBL/GenBank/DDBJ databases">
        <authorList>
            <person name="Mah S.A."/>
            <person name="Swanson W.J."/>
            <person name="Moy G.W."/>
            <person name="Vacquier V.D."/>
        </authorList>
    </citation>
    <scope>NUCLEOTIDE SEQUENCE [LARGE SCALE GENOMIC DNA]</scope>
    <source>
        <strain evidence="3 4">DCY110</strain>
    </source>
</reference>
<keyword evidence="2" id="KW-0560">Oxidoreductase</keyword>
<dbReference type="PANTHER" id="PTHR11091">
    <property type="entry name" value="OXIDOREDUCTASE-RELATED"/>
    <property type="match status" value="1"/>
</dbReference>
<dbReference type="Gene3D" id="3.30.1370.60">
    <property type="entry name" value="Hypothetical oxidoreductase yiak, domain 2"/>
    <property type="match status" value="1"/>
</dbReference>
<evidence type="ECO:0000313" key="4">
    <source>
        <dbReference type="Proteomes" id="UP000186609"/>
    </source>
</evidence>
<name>A0A1P8JZE9_9BURK</name>
<protein>
    <submittedName>
        <fullName evidence="3">Lactate dehydrogenase</fullName>
    </submittedName>
</protein>
<dbReference type="Proteomes" id="UP000186609">
    <property type="component" value="Chromosome"/>
</dbReference>
<dbReference type="GO" id="GO:0016491">
    <property type="term" value="F:oxidoreductase activity"/>
    <property type="evidence" value="ECO:0007669"/>
    <property type="project" value="UniProtKB-KW"/>
</dbReference>
<dbReference type="InterPro" id="IPR043143">
    <property type="entry name" value="Mal/L-sulf/L-lact_DH-like_NADP"/>
</dbReference>
<dbReference type="SUPFAM" id="SSF89733">
    <property type="entry name" value="L-sulfolactate dehydrogenase-like"/>
    <property type="match status" value="1"/>
</dbReference>
<gene>
    <name evidence="3" type="ORF">RD110_19515</name>
</gene>
<dbReference type="OrthoDB" id="924592at2"/>
<sequence length="359" mass="37655">MKNPTTCFVPVAALQSYVVAVFVAAGLVEADAVTMADSLVAADLRGTHSHGVIRLPFLVERLRQGGANLRPQIRVVQDAPATALLDGDRALGAVTATAAMRLAVEKARTQGVGFVTARNSDFIGTCAHYAMMALPHDMVGLAWTNGFPGMAPAGGRSNTIGNNPIAFAAPSLSHGPVVLDMALSVAAGGRIRLAAKNGEKIPHDWLVDSEGLPTDDPAALTSGGALLPLGYKGYGLAVFGEILCGALTGSRILGEIPAWFRATDQAIGNGHIHMAVDIRRFVEPEAFKQRVDTMVSMLKATPLMPGAREILMPGERAWRTEQAQRASGIAVPEPVAADLRQLAALLRVDVPSSLSIHPS</sequence>
<dbReference type="InterPro" id="IPR036111">
    <property type="entry name" value="Mal/L-sulfo/L-lacto_DH-like_sf"/>
</dbReference>
<dbReference type="AlphaFoldDB" id="A0A1P8JZE9"/>
<dbReference type="Pfam" id="PF02615">
    <property type="entry name" value="Ldh_2"/>
    <property type="match status" value="1"/>
</dbReference>
<organism evidence="3 4">
    <name type="scientific">Rhodoferax koreensis</name>
    <dbReference type="NCBI Taxonomy" id="1842727"/>
    <lineage>
        <taxon>Bacteria</taxon>
        <taxon>Pseudomonadati</taxon>
        <taxon>Pseudomonadota</taxon>
        <taxon>Betaproteobacteria</taxon>
        <taxon>Burkholderiales</taxon>
        <taxon>Comamonadaceae</taxon>
        <taxon>Rhodoferax</taxon>
    </lineage>
</organism>
<comment type="similarity">
    <text evidence="1">Belongs to the LDH2/MDH2 oxidoreductase family.</text>
</comment>
<dbReference type="Gene3D" id="1.10.1530.10">
    <property type="match status" value="1"/>
</dbReference>
<evidence type="ECO:0000313" key="3">
    <source>
        <dbReference type="EMBL" id="APW39130.1"/>
    </source>
</evidence>
<proteinExistence type="inferred from homology"/>
<keyword evidence="4" id="KW-1185">Reference proteome</keyword>